<organism evidence="1 2">
    <name type="scientific">Candidatus Dojkabacteria bacterium</name>
    <dbReference type="NCBI Taxonomy" id="2099670"/>
    <lineage>
        <taxon>Bacteria</taxon>
        <taxon>Candidatus Dojkabacteria</taxon>
    </lineage>
</organism>
<protein>
    <submittedName>
        <fullName evidence="1">Uncharacterized protein</fullName>
    </submittedName>
</protein>
<feature type="non-terminal residue" evidence="1">
    <location>
        <position position="1"/>
    </location>
</feature>
<gene>
    <name evidence="1" type="ORF">KC909_05575</name>
</gene>
<accession>A0A955RJV6</accession>
<reference evidence="1" key="2">
    <citation type="journal article" date="2021" name="Microbiome">
        <title>Successional dynamics and alternative stable states in a saline activated sludge microbial community over 9 years.</title>
        <authorList>
            <person name="Wang Y."/>
            <person name="Ye J."/>
            <person name="Ju F."/>
            <person name="Liu L."/>
            <person name="Boyd J.A."/>
            <person name="Deng Y."/>
            <person name="Parks D.H."/>
            <person name="Jiang X."/>
            <person name="Yin X."/>
            <person name="Woodcroft B.J."/>
            <person name="Tyson G.W."/>
            <person name="Hugenholtz P."/>
            <person name="Polz M.F."/>
            <person name="Zhang T."/>
        </authorList>
    </citation>
    <scope>NUCLEOTIDE SEQUENCE</scope>
    <source>
        <strain evidence="1">HKST-UBA14</strain>
    </source>
</reference>
<sequence>RKEPQRAFDDIVVHYQGLVQQNAIPDEYYGQEITTSNFFEIFPAIASTNAVRMPRYLATEMDLYTNPTLNNYCKEVMNIPAAEFLQMLNTALGLKNS</sequence>
<comment type="caution">
    <text evidence="1">The sequence shown here is derived from an EMBL/GenBank/DDBJ whole genome shotgun (WGS) entry which is preliminary data.</text>
</comment>
<evidence type="ECO:0000313" key="1">
    <source>
        <dbReference type="EMBL" id="MCA9383805.1"/>
    </source>
</evidence>
<dbReference type="AlphaFoldDB" id="A0A955RJV6"/>
<dbReference type="EMBL" id="JAGQLK010000141">
    <property type="protein sequence ID" value="MCA9383805.1"/>
    <property type="molecule type" value="Genomic_DNA"/>
</dbReference>
<proteinExistence type="predicted"/>
<reference evidence="1" key="1">
    <citation type="submission" date="2020-04" db="EMBL/GenBank/DDBJ databases">
        <authorList>
            <person name="Zhang T."/>
        </authorList>
    </citation>
    <scope>NUCLEOTIDE SEQUENCE</scope>
    <source>
        <strain evidence="1">HKST-UBA14</strain>
    </source>
</reference>
<evidence type="ECO:0000313" key="2">
    <source>
        <dbReference type="Proteomes" id="UP000783287"/>
    </source>
</evidence>
<dbReference type="Proteomes" id="UP000783287">
    <property type="component" value="Unassembled WGS sequence"/>
</dbReference>
<name>A0A955RJV6_9BACT</name>